<evidence type="ECO:0000259" key="5">
    <source>
        <dbReference type="PROSITE" id="PS50020"/>
    </source>
</evidence>
<dbReference type="Gene3D" id="1.10.555.10">
    <property type="entry name" value="Rho GTPase activation protein"/>
    <property type="match status" value="1"/>
</dbReference>
<dbReference type="AlphaFoldDB" id="A0A9W7EMS1"/>
<proteinExistence type="predicted"/>
<organism evidence="8 9">
    <name type="scientific">Triparma laevis f. inornata</name>
    <dbReference type="NCBI Taxonomy" id="1714386"/>
    <lineage>
        <taxon>Eukaryota</taxon>
        <taxon>Sar</taxon>
        <taxon>Stramenopiles</taxon>
        <taxon>Ochrophyta</taxon>
        <taxon>Bolidophyceae</taxon>
        <taxon>Parmales</taxon>
        <taxon>Triparmaceae</taxon>
        <taxon>Triparma</taxon>
    </lineage>
</organism>
<dbReference type="EMBL" id="BLQM01000351">
    <property type="protein sequence ID" value="GMH84903.1"/>
    <property type="molecule type" value="Genomic_DNA"/>
</dbReference>
<dbReference type="InterPro" id="IPR001202">
    <property type="entry name" value="WW_dom"/>
</dbReference>
<feature type="compositionally biased region" description="Low complexity" evidence="3">
    <location>
        <begin position="349"/>
        <end position="359"/>
    </location>
</feature>
<dbReference type="SUPFAM" id="SSF51045">
    <property type="entry name" value="WW domain"/>
    <property type="match status" value="2"/>
</dbReference>
<dbReference type="InterPro" id="IPR001452">
    <property type="entry name" value="SH3_domain"/>
</dbReference>
<dbReference type="InterPro" id="IPR000857">
    <property type="entry name" value="MyTH4_dom"/>
</dbReference>
<feature type="domain" description="SH3" evidence="4">
    <location>
        <begin position="4"/>
        <end position="66"/>
    </location>
</feature>
<dbReference type="InterPro" id="IPR036028">
    <property type="entry name" value="SH3-like_dom_sf"/>
</dbReference>
<dbReference type="Gene3D" id="2.20.70.10">
    <property type="match status" value="2"/>
</dbReference>
<gene>
    <name evidence="8" type="ORF">TL16_g10063</name>
</gene>
<dbReference type="SMART" id="SM00326">
    <property type="entry name" value="SH3"/>
    <property type="match status" value="1"/>
</dbReference>
<dbReference type="SMART" id="SM00139">
    <property type="entry name" value="MyTH4"/>
    <property type="match status" value="1"/>
</dbReference>
<dbReference type="Pfam" id="PF00784">
    <property type="entry name" value="MyTH4"/>
    <property type="match status" value="1"/>
</dbReference>
<protein>
    <submittedName>
        <fullName evidence="8">Uncharacterized protein</fullName>
    </submittedName>
</protein>
<keyword evidence="1 2" id="KW-0728">SH3 domain</keyword>
<dbReference type="GO" id="GO:0005737">
    <property type="term" value="C:cytoplasm"/>
    <property type="evidence" value="ECO:0007669"/>
    <property type="project" value="TreeGrafter"/>
</dbReference>
<dbReference type="GO" id="GO:0005096">
    <property type="term" value="F:GTPase activator activity"/>
    <property type="evidence" value="ECO:0007669"/>
    <property type="project" value="TreeGrafter"/>
</dbReference>
<dbReference type="InterPro" id="IPR038185">
    <property type="entry name" value="MyTH4_dom_sf"/>
</dbReference>
<feature type="domain" description="WW" evidence="5">
    <location>
        <begin position="84"/>
        <end position="117"/>
    </location>
</feature>
<dbReference type="SMART" id="SM00456">
    <property type="entry name" value="WW"/>
    <property type="match status" value="2"/>
</dbReference>
<dbReference type="Proteomes" id="UP001162640">
    <property type="component" value="Unassembled WGS sequence"/>
</dbReference>
<dbReference type="PANTHER" id="PTHR45876">
    <property type="entry name" value="FI04035P"/>
    <property type="match status" value="1"/>
</dbReference>
<evidence type="ECO:0000259" key="6">
    <source>
        <dbReference type="PROSITE" id="PS50238"/>
    </source>
</evidence>
<evidence type="ECO:0000313" key="8">
    <source>
        <dbReference type="EMBL" id="GMH84903.1"/>
    </source>
</evidence>
<feature type="region of interest" description="Disordered" evidence="3">
    <location>
        <begin position="113"/>
        <end position="148"/>
    </location>
</feature>
<dbReference type="PROSITE" id="PS01159">
    <property type="entry name" value="WW_DOMAIN_1"/>
    <property type="match status" value="2"/>
</dbReference>
<sequence>MSTNKANWAVAIANYAKTTDNTLTLMTGEKLFNVIVDPNDTNWSSGTNSHGDCGYFPSTHVQMTQQRPNAVAHTPSAPTTNFVDELPENWTTKKSSDGRTYYVNMITHATQWTKPTEPASREEGRKSESELLPGWSRKTSNKTGKTYYHNQTTNETTWTHPGKRREVNGCVGLPPSPSRSGLSDGEVWKQAYNLVTKRKMMKKKLGYESKYQERFIFLKADLSEFCWAKPNGKENVYKGVPFEEIISVEIGLPNRFKDKKLPEGFKTACFSIKHKSGVIDLYIDEATEQDGFDVASTSPETKCSQYADALRKLVFGLKSSSWSPKDFLASFSERSRGSIAKMGGENERGSTGSRRSSTTKMMSPMYKRQSMSTYAAGAFSKKNTKWSKYHSVQLTPREMVSWASVPTKVALNNMSTPNLSKQAIDLFKMVCACMGEDGKGGVIAEPKVKRDMVISVAAEHQELIDEVFCQLVKQTSGNPNFESERRGWQMLTACAAKFVPNRSLCECVCNHANRRRFRNDKIGGLSFFVFQRIMLYAGGKAEEDSLEPIDIGDDDIEDIENCFVPESVWGQTLEATLRKELFTRNPSSTMPPPGSLAFDHSSGVPVIMSLLTTAVIQLGGESTEGIFREASNNDDLSYYREQIMGGDYRSITLGGESDVPVVDNVHVAADLLKSEASNNDDLSYYREQIMGGDYRSITLGGESDVPVVDNVHVAADLLKSWLRGMTEPLFPPEMYEACVEAGRAKTSQKARSLLKKLEPANRACVEHLCVFLKNLARYTESTRMDESNFALVFHPNMLRNPGNDPMIFQQNSEYQRRFIHYLISDVSSGE</sequence>
<evidence type="ECO:0000259" key="7">
    <source>
        <dbReference type="PROSITE" id="PS51016"/>
    </source>
</evidence>
<dbReference type="PROSITE" id="PS50020">
    <property type="entry name" value="WW_DOMAIN_2"/>
    <property type="match status" value="2"/>
</dbReference>
<dbReference type="InterPro" id="IPR036020">
    <property type="entry name" value="WW_dom_sf"/>
</dbReference>
<dbReference type="Gene3D" id="2.30.30.40">
    <property type="entry name" value="SH3 Domains"/>
    <property type="match status" value="1"/>
</dbReference>
<name>A0A9W7EMS1_9STRA</name>
<evidence type="ECO:0000259" key="4">
    <source>
        <dbReference type="PROSITE" id="PS50002"/>
    </source>
</evidence>
<dbReference type="Gene3D" id="1.25.40.530">
    <property type="entry name" value="MyTH4 domain"/>
    <property type="match status" value="1"/>
</dbReference>
<feature type="domain" description="WW" evidence="5">
    <location>
        <begin position="129"/>
        <end position="163"/>
    </location>
</feature>
<comment type="caution">
    <text evidence="8">The sequence shown here is derived from an EMBL/GenBank/DDBJ whole genome shotgun (WGS) entry which is preliminary data.</text>
</comment>
<evidence type="ECO:0000256" key="1">
    <source>
        <dbReference type="ARBA" id="ARBA00022443"/>
    </source>
</evidence>
<feature type="region of interest" description="Disordered" evidence="3">
    <location>
        <begin position="339"/>
        <end position="362"/>
    </location>
</feature>
<evidence type="ECO:0000313" key="9">
    <source>
        <dbReference type="Proteomes" id="UP001162640"/>
    </source>
</evidence>
<reference evidence="9" key="1">
    <citation type="journal article" date="2023" name="Commun. Biol.">
        <title>Genome analysis of Parmales, the sister group of diatoms, reveals the evolutionary specialization of diatoms from phago-mixotrophs to photoautotrophs.</title>
        <authorList>
            <person name="Ban H."/>
            <person name="Sato S."/>
            <person name="Yoshikawa S."/>
            <person name="Yamada K."/>
            <person name="Nakamura Y."/>
            <person name="Ichinomiya M."/>
            <person name="Sato N."/>
            <person name="Blanc-Mathieu R."/>
            <person name="Endo H."/>
            <person name="Kuwata A."/>
            <person name="Ogata H."/>
        </authorList>
    </citation>
    <scope>NUCLEOTIDE SEQUENCE [LARGE SCALE GENOMIC DNA]</scope>
</reference>
<feature type="compositionally biased region" description="Basic and acidic residues" evidence="3">
    <location>
        <begin position="119"/>
        <end position="129"/>
    </location>
</feature>
<dbReference type="InterPro" id="IPR008936">
    <property type="entry name" value="Rho_GTPase_activation_prot"/>
</dbReference>
<evidence type="ECO:0000256" key="3">
    <source>
        <dbReference type="SAM" id="MobiDB-lite"/>
    </source>
</evidence>
<feature type="domain" description="Rho-GAP" evidence="6">
    <location>
        <begin position="594"/>
        <end position="830"/>
    </location>
</feature>
<dbReference type="InterPro" id="IPR000198">
    <property type="entry name" value="RhoGAP_dom"/>
</dbReference>
<dbReference type="GO" id="GO:0005856">
    <property type="term" value="C:cytoskeleton"/>
    <property type="evidence" value="ECO:0007669"/>
    <property type="project" value="InterPro"/>
</dbReference>
<dbReference type="PROSITE" id="PS51016">
    <property type="entry name" value="MYTH4"/>
    <property type="match status" value="1"/>
</dbReference>
<dbReference type="GO" id="GO:0007165">
    <property type="term" value="P:signal transduction"/>
    <property type="evidence" value="ECO:0007669"/>
    <property type="project" value="InterPro"/>
</dbReference>
<dbReference type="PROSITE" id="PS50002">
    <property type="entry name" value="SH3"/>
    <property type="match status" value="1"/>
</dbReference>
<accession>A0A9W7EMS1</accession>
<evidence type="ECO:0000256" key="2">
    <source>
        <dbReference type="PROSITE-ProRule" id="PRU00192"/>
    </source>
</evidence>
<feature type="domain" description="MyTH4" evidence="7">
    <location>
        <begin position="402"/>
        <end position="553"/>
    </location>
</feature>
<dbReference type="SUPFAM" id="SSF50044">
    <property type="entry name" value="SH3-domain"/>
    <property type="match status" value="1"/>
</dbReference>
<dbReference type="Pfam" id="PF00397">
    <property type="entry name" value="WW"/>
    <property type="match status" value="2"/>
</dbReference>
<dbReference type="SUPFAM" id="SSF48350">
    <property type="entry name" value="GTPase activation domain, GAP"/>
    <property type="match status" value="1"/>
</dbReference>
<dbReference type="PANTHER" id="PTHR45876:SF8">
    <property type="entry name" value="FI04035P"/>
    <property type="match status" value="1"/>
</dbReference>
<dbReference type="SMART" id="SM00324">
    <property type="entry name" value="RhoGAP"/>
    <property type="match status" value="1"/>
</dbReference>
<dbReference type="CDD" id="cd00201">
    <property type="entry name" value="WW"/>
    <property type="match status" value="2"/>
</dbReference>
<dbReference type="Pfam" id="PF00620">
    <property type="entry name" value="RhoGAP"/>
    <property type="match status" value="1"/>
</dbReference>
<dbReference type="PROSITE" id="PS50238">
    <property type="entry name" value="RHOGAP"/>
    <property type="match status" value="1"/>
</dbReference>
<feature type="compositionally biased region" description="Polar residues" evidence="3">
    <location>
        <begin position="137"/>
        <end position="148"/>
    </location>
</feature>